<keyword evidence="8 10" id="KW-0414">Isoprene biosynthesis</keyword>
<evidence type="ECO:0000256" key="7">
    <source>
        <dbReference type="ARBA" id="ARBA00022840"/>
    </source>
</evidence>
<dbReference type="SUPFAM" id="SSF54211">
    <property type="entry name" value="Ribosomal protein S5 domain 2-like"/>
    <property type="match status" value="1"/>
</dbReference>
<comment type="caution">
    <text evidence="13">The sequence shown here is derived from an EMBL/GenBank/DDBJ whole genome shotgun (WGS) entry which is preliminary data.</text>
</comment>
<dbReference type="InterPro" id="IPR004424">
    <property type="entry name" value="IspE"/>
</dbReference>
<feature type="active site" evidence="10">
    <location>
        <position position="9"/>
    </location>
</feature>
<dbReference type="InterPro" id="IPR014721">
    <property type="entry name" value="Ribsml_uS5_D2-typ_fold_subgr"/>
</dbReference>
<comment type="similarity">
    <text evidence="1 10">Belongs to the GHMP kinase family. IspE subfamily.</text>
</comment>
<comment type="function">
    <text evidence="10">Catalyzes the phosphorylation of the position 2 hydroxy group of 4-diphosphocytidyl-2C-methyl-D-erythritol.</text>
</comment>
<dbReference type="EMBL" id="VDES01000003">
    <property type="protein sequence ID" value="MBA1375649.1"/>
    <property type="molecule type" value="Genomic_DNA"/>
</dbReference>
<dbReference type="NCBIfam" id="TIGR00154">
    <property type="entry name" value="ispE"/>
    <property type="match status" value="1"/>
</dbReference>
<dbReference type="GO" id="GO:0050515">
    <property type="term" value="F:4-(cytidine 5'-diphospho)-2-C-methyl-D-erythritol kinase activity"/>
    <property type="evidence" value="ECO:0007669"/>
    <property type="project" value="UniProtKB-UniRule"/>
</dbReference>
<dbReference type="InterPro" id="IPR006204">
    <property type="entry name" value="GHMP_kinase_N_dom"/>
</dbReference>
<comment type="catalytic activity">
    <reaction evidence="10">
        <text>4-CDP-2-C-methyl-D-erythritol + ATP = 4-CDP-2-C-methyl-D-erythritol 2-phosphate + ADP + H(+)</text>
        <dbReference type="Rhea" id="RHEA:18437"/>
        <dbReference type="ChEBI" id="CHEBI:15378"/>
        <dbReference type="ChEBI" id="CHEBI:30616"/>
        <dbReference type="ChEBI" id="CHEBI:57823"/>
        <dbReference type="ChEBI" id="CHEBI:57919"/>
        <dbReference type="ChEBI" id="CHEBI:456216"/>
        <dbReference type="EC" id="2.7.1.148"/>
    </reaction>
</comment>
<evidence type="ECO:0000256" key="10">
    <source>
        <dbReference type="HAMAP-Rule" id="MF_00061"/>
    </source>
</evidence>
<evidence type="ECO:0000259" key="12">
    <source>
        <dbReference type="Pfam" id="PF08544"/>
    </source>
</evidence>
<evidence type="ECO:0000313" key="14">
    <source>
        <dbReference type="Proteomes" id="UP000589292"/>
    </source>
</evidence>
<dbReference type="Pfam" id="PF08544">
    <property type="entry name" value="GHMP_kinases_C"/>
    <property type="match status" value="1"/>
</dbReference>
<evidence type="ECO:0000259" key="11">
    <source>
        <dbReference type="Pfam" id="PF00288"/>
    </source>
</evidence>
<keyword evidence="7 10" id="KW-0067">ATP-binding</keyword>
<dbReference type="HAMAP" id="MF_00061">
    <property type="entry name" value="IspE"/>
    <property type="match status" value="1"/>
</dbReference>
<comment type="pathway">
    <text evidence="10">Isoprenoid biosynthesis; isopentenyl diphosphate biosynthesis via DXP pathway; isopentenyl diphosphate from 1-deoxy-D-xylulose 5-phosphate: step 3/6.</text>
</comment>
<dbReference type="GO" id="GO:0016114">
    <property type="term" value="P:terpenoid biosynthetic process"/>
    <property type="evidence" value="ECO:0007669"/>
    <property type="project" value="UniProtKB-UniRule"/>
</dbReference>
<dbReference type="Gene3D" id="3.30.70.890">
    <property type="entry name" value="GHMP kinase, C-terminal domain"/>
    <property type="match status" value="1"/>
</dbReference>
<dbReference type="GO" id="GO:0005524">
    <property type="term" value="F:ATP binding"/>
    <property type="evidence" value="ECO:0007669"/>
    <property type="project" value="UniProtKB-UniRule"/>
</dbReference>
<evidence type="ECO:0000256" key="9">
    <source>
        <dbReference type="ARBA" id="ARBA00032554"/>
    </source>
</evidence>
<dbReference type="AlphaFoldDB" id="A0A7V8RFS3"/>
<dbReference type="GO" id="GO:0019288">
    <property type="term" value="P:isopentenyl diphosphate biosynthetic process, methylerythritol 4-phosphate pathway"/>
    <property type="evidence" value="ECO:0007669"/>
    <property type="project" value="UniProtKB-UniRule"/>
</dbReference>
<dbReference type="PANTHER" id="PTHR43527">
    <property type="entry name" value="4-DIPHOSPHOCYTIDYL-2-C-METHYL-D-ERYTHRITOL KINASE, CHLOROPLASTIC"/>
    <property type="match status" value="1"/>
</dbReference>
<feature type="binding site" evidence="10">
    <location>
        <begin position="123"/>
        <end position="133"/>
    </location>
    <ligand>
        <name>ATP</name>
        <dbReference type="ChEBI" id="CHEBI:30616"/>
    </ligand>
</feature>
<name>A0A7V8RFS3_9SPHN</name>
<evidence type="ECO:0000256" key="4">
    <source>
        <dbReference type="ARBA" id="ARBA00022679"/>
    </source>
</evidence>
<dbReference type="InterPro" id="IPR013750">
    <property type="entry name" value="GHMP_kinase_C_dom"/>
</dbReference>
<dbReference type="EC" id="2.7.1.148" evidence="2 10"/>
<dbReference type="PANTHER" id="PTHR43527:SF2">
    <property type="entry name" value="4-DIPHOSPHOCYTIDYL-2-C-METHYL-D-ERYTHRITOL KINASE, CHLOROPLASTIC"/>
    <property type="match status" value="1"/>
</dbReference>
<feature type="domain" description="GHMP kinase N-terminal" evidence="11">
    <location>
        <begin position="110"/>
        <end position="171"/>
    </location>
</feature>
<gene>
    <name evidence="10" type="primary">ispE</name>
    <name evidence="13" type="ORF">FG486_14980</name>
</gene>
<keyword evidence="14" id="KW-1185">Reference proteome</keyword>
<feature type="active site" evidence="10">
    <location>
        <position position="165"/>
    </location>
</feature>
<sequence>MLTETAYAKVNLALHVRRRREDGYHDLESLFAFVDRGDELSANARADGGLSLTISGPFAHGLDSDDDNLVLRAARSLQISVCPERSRGTYAQRPSTSLGNLAGVGVHSSGKLGANLHLTKNLPVASGIGGGSADAAAALRLLNRLWGCNLTDRALCVIGETLGSDIPACVISQSLRVEGRGEALEPHDLPGLSGMPILLVNPGIPLGTAPVFRGWDQVDRGPLDTSCLEAVISSGRNDLEGPARALVPEIADVLERLRSTSGATLSRMSGSGATCFALFDSPAACATAEQALAAEYPAWWLMSGMLR</sequence>
<evidence type="ECO:0000256" key="1">
    <source>
        <dbReference type="ARBA" id="ARBA00009684"/>
    </source>
</evidence>
<evidence type="ECO:0000256" key="2">
    <source>
        <dbReference type="ARBA" id="ARBA00012052"/>
    </source>
</evidence>
<evidence type="ECO:0000256" key="3">
    <source>
        <dbReference type="ARBA" id="ARBA00017473"/>
    </source>
</evidence>
<evidence type="ECO:0000256" key="5">
    <source>
        <dbReference type="ARBA" id="ARBA00022741"/>
    </source>
</evidence>
<proteinExistence type="inferred from homology"/>
<dbReference type="PIRSF" id="PIRSF010376">
    <property type="entry name" value="IspE"/>
    <property type="match status" value="1"/>
</dbReference>
<dbReference type="Proteomes" id="UP000589292">
    <property type="component" value="Unassembled WGS sequence"/>
</dbReference>
<organism evidence="13 14">
    <name type="scientific">Sphingomonas ursincola</name>
    <dbReference type="NCBI Taxonomy" id="56361"/>
    <lineage>
        <taxon>Bacteria</taxon>
        <taxon>Pseudomonadati</taxon>
        <taxon>Pseudomonadota</taxon>
        <taxon>Alphaproteobacteria</taxon>
        <taxon>Sphingomonadales</taxon>
        <taxon>Sphingomonadaceae</taxon>
        <taxon>Sphingomonas</taxon>
    </lineage>
</organism>
<dbReference type="Pfam" id="PF00288">
    <property type="entry name" value="GHMP_kinases_N"/>
    <property type="match status" value="1"/>
</dbReference>
<keyword evidence="4 10" id="KW-0808">Transferase</keyword>
<keyword evidence="6 10" id="KW-0418">Kinase</keyword>
<evidence type="ECO:0000256" key="8">
    <source>
        <dbReference type="ARBA" id="ARBA00023229"/>
    </source>
</evidence>
<protein>
    <recommendedName>
        <fullName evidence="3 10">4-diphosphocytidyl-2-C-methyl-D-erythritol kinase</fullName>
        <shortName evidence="10">CMK</shortName>
        <ecNumber evidence="2 10">2.7.1.148</ecNumber>
    </recommendedName>
    <alternativeName>
        <fullName evidence="9 10">4-(cytidine-5'-diphospho)-2-C-methyl-D-erythritol kinase</fullName>
    </alternativeName>
</protein>
<dbReference type="Gene3D" id="3.30.230.10">
    <property type="match status" value="1"/>
</dbReference>
<accession>A0A7V8RFS3</accession>
<dbReference type="RefSeq" id="WP_181268143.1">
    <property type="nucleotide sequence ID" value="NZ_VDES01000003.1"/>
</dbReference>
<keyword evidence="5 10" id="KW-0547">Nucleotide-binding</keyword>
<dbReference type="NCBIfam" id="NF011202">
    <property type="entry name" value="PRK14608.1"/>
    <property type="match status" value="1"/>
</dbReference>
<dbReference type="InterPro" id="IPR020568">
    <property type="entry name" value="Ribosomal_Su5_D2-typ_SF"/>
</dbReference>
<dbReference type="UniPathway" id="UPA00056">
    <property type="reaction ID" value="UER00094"/>
</dbReference>
<evidence type="ECO:0000256" key="6">
    <source>
        <dbReference type="ARBA" id="ARBA00022777"/>
    </source>
</evidence>
<dbReference type="InterPro" id="IPR036554">
    <property type="entry name" value="GHMP_kinase_C_sf"/>
</dbReference>
<feature type="domain" description="GHMP kinase C-terminal" evidence="12">
    <location>
        <begin position="234"/>
        <end position="297"/>
    </location>
</feature>
<reference evidence="13 14" key="1">
    <citation type="journal article" date="1994" name="Int. J. Syst. Bacteriol.">
        <title>Phylogenetic positions of novel aerobic, bacteriochlorophyll a-containing bacteria and description of Roseococcus thiosulfatophilus gen. nov., sp. nov., Erythromicrobium ramosum gen. nov., sp. nov., and Erythrobacter litoralis sp. nov.</title>
        <authorList>
            <person name="Yurkov V."/>
            <person name="Stackebrandt E."/>
            <person name="Holmes A."/>
            <person name="Fuerst J.A."/>
            <person name="Hugenholtz P."/>
            <person name="Golecki J."/>
            <person name="Gad'on N."/>
            <person name="Gorlenko V.M."/>
            <person name="Kompantseva E.I."/>
            <person name="Drews G."/>
        </authorList>
    </citation>
    <scope>NUCLEOTIDE SEQUENCE [LARGE SCALE GENOMIC DNA]</scope>
    <source>
        <strain evidence="13 14">KR-99</strain>
    </source>
</reference>
<dbReference type="SUPFAM" id="SSF55060">
    <property type="entry name" value="GHMP Kinase, C-terminal domain"/>
    <property type="match status" value="1"/>
</dbReference>
<evidence type="ECO:0000313" key="13">
    <source>
        <dbReference type="EMBL" id="MBA1375649.1"/>
    </source>
</evidence>